<feature type="region of interest" description="Disordered" evidence="4">
    <location>
        <begin position="1497"/>
        <end position="1516"/>
    </location>
</feature>
<feature type="compositionally biased region" description="Basic residues" evidence="4">
    <location>
        <begin position="823"/>
        <end position="846"/>
    </location>
</feature>
<feature type="compositionally biased region" description="Acidic residues" evidence="4">
    <location>
        <begin position="1461"/>
        <end position="1483"/>
    </location>
</feature>
<dbReference type="PANTHER" id="PTHR24119:SF0">
    <property type="entry name" value="ACYL-COA-BINDING DOMAIN-CONTAINING PROTEIN 6"/>
    <property type="match status" value="1"/>
</dbReference>
<evidence type="ECO:0000256" key="3">
    <source>
        <dbReference type="SAM" id="Coils"/>
    </source>
</evidence>
<evidence type="ECO:0000313" key="6">
    <source>
        <dbReference type="Proteomes" id="UP001165082"/>
    </source>
</evidence>
<dbReference type="Proteomes" id="UP001165082">
    <property type="component" value="Unassembled WGS sequence"/>
</dbReference>
<keyword evidence="3" id="KW-0175">Coiled coil</keyword>
<feature type="region of interest" description="Disordered" evidence="4">
    <location>
        <begin position="813"/>
        <end position="860"/>
    </location>
</feature>
<name>A0A9W6Z991_9STRA</name>
<dbReference type="GO" id="GO:0000062">
    <property type="term" value="F:fatty-acyl-CoA binding"/>
    <property type="evidence" value="ECO:0007669"/>
    <property type="project" value="TreeGrafter"/>
</dbReference>
<feature type="repeat" description="ANK" evidence="2">
    <location>
        <begin position="1680"/>
        <end position="1712"/>
    </location>
</feature>
<dbReference type="SMART" id="SM00248">
    <property type="entry name" value="ANK"/>
    <property type="match status" value="2"/>
</dbReference>
<dbReference type="EMBL" id="BRXZ01000587">
    <property type="protein sequence ID" value="GMH47901.1"/>
    <property type="molecule type" value="Genomic_DNA"/>
</dbReference>
<feature type="compositionally biased region" description="Acidic residues" evidence="4">
    <location>
        <begin position="609"/>
        <end position="621"/>
    </location>
</feature>
<sequence>MKTQTLKHNERVAKAKREKLRLRRSLSATGGRKALKEVPINTLLSTSLDKSTGSAAGMADTQDTNAWSAVLPSNVTRTVRLQPAADETRVDGFTASRMLSRTNAATLRQSSSGRLQETGAATAMFRESDAFGRERNFPSDNKGMDGMEGTNAITRGLGAIRREALTAKPGNMEVAYRASTKPEVAIGRGNKILDMGHFAKAEDMHVPQKLPSGRRRNYRGAVTTASRAETLKLQNKHGGGMSPARGAPRMAAAKIAMARIDSKLKDVSTTRPKGQGRKKKRNKIAKSLEGHVYNVKPTEGMIHEAMNKDYYKIEKEQPGWKSLDTPREEELDINQEVAGPVSWMSEDIRIKWRDERGREEMWKVSRAAKIAAAETERETGAIVPVVEVGRHPIFEEYWNYIKDENVKASKRAMMRANNRRFAMDVHTVWLTNLEHLGEFKGGLERGFGVGEVENEEDNMVQRENGLRNARDVDNIKGARSQIQSVSHKRAVGDGKSGEGGDWVAEKEKERVAKEGVGERPLKTPTLSMLVANEPINVDGVDGRLMVSVSRLETMARNYYETAAVLTNGRWEVPMGGGSEGLEVGRCVNFGEDTIMLNEAKWEKKQREEAGEEDEEEEEEGEKGEKKEVRIGEIVETLNEVDAWPAARGRGFEDLVDKRTWRVEVRDERNGDAMTVGVDEDTIIKVIEKAEKKKKLKFDSKKGKGVDGMVCHRQGKRMLCGKKTYSCMVTVRLKEGGEWDDNIYIDVRVDVKRKEGLQRVNMVITGVEGRERVGLGGVAPAADLGWWSRPEREFDVWRPLVEDLLLVPQRIEEKETDAEEKEGKKKSPSRKKKGSPSRKKSPSKRKVTQPDPIPAGLGFPERESDNMLRVISKAFSLVSLVTLENAKMEGDKKNAFGFPTKVPGALAENGMTRVRIKGVTEEKHEDGVGGIEWGNDPERDWEFMADNVEDNLSVQLSYFDKYKRMVPGLQYCGKVEGGKVVEGDKLRTRAVMQLVRDKETSSSNSVQVTNLMALETPAFAPIVVYWELSETPMPSAQHEICDPWVLSRVFKSESLEKEELISDINERLAPVIYLLNGSEKERDFGGLEEPSVEDKYDIEKVVVGHDDLGFEIKESKKYLKPQHKHRRRMEVKGDHGLRHNIVTGREIIRPVMEINPAIFGVTSKGATSNNTGVGGRTIWHSDQRCVEVLCRVRTPFDYLDVIKAKAGSGFSDPKGYTLLLSGYHLDEMVGVGLGTYEKVYSRIHNKINKIKKAEGLEAKIRQAEENLRKNRDQLEKEMRFVSQKKVEVEKRFGSLDGKQPEAMSMEAWLERRKASQLLEEKAGWEKRELNEGKHIFYFKNVVGVEGGEVIGTWDIPEDFEHYEESGIKKGMMVGEEGEVGGATEKEDNWETTDEMKENEERDKVRLLVKMIAEDEGLIQTLAKKLGVLIKLDKGESLVEMMRAREGKGEDMKRFPGQAERELADEDIPWSDSDDEQGNTGEGEAETADELLGESNMRGASELPQHHGDVARIKVKRRKAEQMRRMEVGGGAGKTPANIPKLRINPKKDEGTAIGTGDFGNGEDDSMHIEKHIRGVGWRRFESLFIKDVLGDGLRVVEQTRMRKEREEQLLAGGGLEAIAANQPNEMTLADQHGTKGKSLEEEDDADNLAHKAIECCRTGNITDLEFILDRNIIEVNSKDENGNSLLHLCCQQGNKRMVKFMLRRGADIKTQNAAGNSVLHHCHLYSHFELAQYLLSKGADDSLVNADGCTCYEGLTQEAVGDI</sequence>
<protein>
    <submittedName>
        <fullName evidence="5">Uncharacterized protein</fullName>
    </submittedName>
</protein>
<gene>
    <name evidence="5" type="ORF">TrRE_jg7872</name>
</gene>
<dbReference type="SUPFAM" id="SSF48403">
    <property type="entry name" value="Ankyrin repeat"/>
    <property type="match status" value="1"/>
</dbReference>
<dbReference type="Pfam" id="PF12796">
    <property type="entry name" value="Ank_2"/>
    <property type="match status" value="1"/>
</dbReference>
<evidence type="ECO:0000256" key="1">
    <source>
        <dbReference type="ARBA" id="ARBA00023121"/>
    </source>
</evidence>
<reference evidence="5" key="1">
    <citation type="submission" date="2022-07" db="EMBL/GenBank/DDBJ databases">
        <title>Genome analysis of Parmales, a sister group of diatoms, reveals the evolutionary specialization of diatoms from phago-mixotrophs to photoautotrophs.</title>
        <authorList>
            <person name="Ban H."/>
            <person name="Sato S."/>
            <person name="Yoshikawa S."/>
            <person name="Kazumasa Y."/>
            <person name="Nakamura Y."/>
            <person name="Ichinomiya M."/>
            <person name="Saitoh K."/>
            <person name="Sato N."/>
            <person name="Blanc-Mathieu R."/>
            <person name="Endo H."/>
            <person name="Kuwata A."/>
            <person name="Ogata H."/>
        </authorList>
    </citation>
    <scope>NUCLEOTIDE SEQUENCE</scope>
</reference>
<dbReference type="InterPro" id="IPR002110">
    <property type="entry name" value="Ankyrin_rpt"/>
</dbReference>
<comment type="caution">
    <text evidence="5">The sequence shown here is derived from an EMBL/GenBank/DDBJ whole genome shotgun (WGS) entry which is preliminary data.</text>
</comment>
<evidence type="ECO:0000313" key="5">
    <source>
        <dbReference type="EMBL" id="GMH47901.1"/>
    </source>
</evidence>
<feature type="region of interest" description="Disordered" evidence="4">
    <location>
        <begin position="1521"/>
        <end position="1560"/>
    </location>
</feature>
<organism evidence="5 6">
    <name type="scientific">Triparma retinervis</name>
    <dbReference type="NCBI Taxonomy" id="2557542"/>
    <lineage>
        <taxon>Eukaryota</taxon>
        <taxon>Sar</taxon>
        <taxon>Stramenopiles</taxon>
        <taxon>Ochrophyta</taxon>
        <taxon>Bolidophyceae</taxon>
        <taxon>Parmales</taxon>
        <taxon>Triparmaceae</taxon>
        <taxon>Triparma</taxon>
    </lineage>
</organism>
<dbReference type="PANTHER" id="PTHR24119">
    <property type="entry name" value="ACYL-COA-BINDING DOMAIN-CONTAINING PROTEIN 6"/>
    <property type="match status" value="1"/>
</dbReference>
<dbReference type="PROSITE" id="PS50088">
    <property type="entry name" value="ANK_REPEAT"/>
    <property type="match status" value="2"/>
</dbReference>
<feature type="region of interest" description="Disordered" evidence="4">
    <location>
        <begin position="602"/>
        <end position="626"/>
    </location>
</feature>
<feature type="compositionally biased region" description="Basic and acidic residues" evidence="4">
    <location>
        <begin position="1441"/>
        <end position="1460"/>
    </location>
</feature>
<evidence type="ECO:0000256" key="4">
    <source>
        <dbReference type="SAM" id="MobiDB-lite"/>
    </source>
</evidence>
<accession>A0A9W6Z991</accession>
<dbReference type="Gene3D" id="1.25.40.20">
    <property type="entry name" value="Ankyrin repeat-containing domain"/>
    <property type="match status" value="1"/>
</dbReference>
<feature type="repeat" description="ANK" evidence="2">
    <location>
        <begin position="1713"/>
        <end position="1745"/>
    </location>
</feature>
<dbReference type="InterPro" id="IPR036770">
    <property type="entry name" value="Ankyrin_rpt-contain_sf"/>
</dbReference>
<keyword evidence="1" id="KW-0446">Lipid-binding</keyword>
<feature type="region of interest" description="Disordered" evidence="4">
    <location>
        <begin position="1441"/>
        <end position="1483"/>
    </location>
</feature>
<keyword evidence="6" id="KW-1185">Reference proteome</keyword>
<keyword evidence="2" id="KW-0040">ANK repeat</keyword>
<dbReference type="OrthoDB" id="341259at2759"/>
<proteinExistence type="predicted"/>
<dbReference type="PROSITE" id="PS50297">
    <property type="entry name" value="ANK_REP_REGION"/>
    <property type="match status" value="1"/>
</dbReference>
<evidence type="ECO:0000256" key="2">
    <source>
        <dbReference type="PROSITE-ProRule" id="PRU00023"/>
    </source>
</evidence>
<feature type="coiled-coil region" evidence="3">
    <location>
        <begin position="1245"/>
        <end position="1290"/>
    </location>
</feature>